<evidence type="ECO:0000313" key="3">
    <source>
        <dbReference type="EMBL" id="URE11014.1"/>
    </source>
</evidence>
<dbReference type="OrthoDB" id="6105938at2759"/>
<gene>
    <name evidence="3" type="ORF">MUK42_36949</name>
</gene>
<proteinExistence type="predicted"/>
<feature type="region of interest" description="Disordered" evidence="1">
    <location>
        <begin position="30"/>
        <end position="50"/>
    </location>
</feature>
<protein>
    <submittedName>
        <fullName evidence="3">Zinc finger, C3HC4 type (RING finger)</fullName>
    </submittedName>
</protein>
<reference evidence="3" key="1">
    <citation type="submission" date="2022-05" db="EMBL/GenBank/DDBJ databases">
        <title>The Musa troglodytarum L. genome provides insights into the mechanism of non-climacteric behaviour and enrichment of carotenoids.</title>
        <authorList>
            <person name="Wang J."/>
        </authorList>
    </citation>
    <scope>NUCLEOTIDE SEQUENCE</scope>
    <source>
        <tissue evidence="3">Leaf</tissue>
    </source>
</reference>
<feature type="signal peptide" evidence="2">
    <location>
        <begin position="1"/>
        <end position="19"/>
    </location>
</feature>
<feature type="chain" id="PRO_5039469586" evidence="2">
    <location>
        <begin position="20"/>
        <end position="81"/>
    </location>
</feature>
<keyword evidence="4" id="KW-1185">Reference proteome</keyword>
<feature type="non-terminal residue" evidence="3">
    <location>
        <position position="81"/>
    </location>
</feature>
<name>A0A9E7KBE8_9LILI</name>
<keyword evidence="2" id="KW-0732">Signal</keyword>
<evidence type="ECO:0000313" key="4">
    <source>
        <dbReference type="Proteomes" id="UP001055439"/>
    </source>
</evidence>
<dbReference type="EMBL" id="CP097508">
    <property type="protein sequence ID" value="URE11014.1"/>
    <property type="molecule type" value="Genomic_DNA"/>
</dbReference>
<evidence type="ECO:0000256" key="2">
    <source>
        <dbReference type="SAM" id="SignalP"/>
    </source>
</evidence>
<sequence>MAMTVCGCILLRLAERWLASNQYLGSLNGWSNTSEDRLKGPNAWNSGKTSKSRYMSDLIEKKLRCAICMDTMREATTTCRH</sequence>
<organism evidence="3 4">
    <name type="scientific">Musa troglodytarum</name>
    <name type="common">fe'i banana</name>
    <dbReference type="NCBI Taxonomy" id="320322"/>
    <lineage>
        <taxon>Eukaryota</taxon>
        <taxon>Viridiplantae</taxon>
        <taxon>Streptophyta</taxon>
        <taxon>Embryophyta</taxon>
        <taxon>Tracheophyta</taxon>
        <taxon>Spermatophyta</taxon>
        <taxon>Magnoliopsida</taxon>
        <taxon>Liliopsida</taxon>
        <taxon>Zingiberales</taxon>
        <taxon>Musaceae</taxon>
        <taxon>Musa</taxon>
    </lineage>
</organism>
<evidence type="ECO:0000256" key="1">
    <source>
        <dbReference type="SAM" id="MobiDB-lite"/>
    </source>
</evidence>
<accession>A0A9E7KBE8</accession>
<dbReference type="Proteomes" id="UP001055439">
    <property type="component" value="Chromosome 6"/>
</dbReference>
<dbReference type="AlphaFoldDB" id="A0A9E7KBE8"/>